<reference evidence="3 4" key="1">
    <citation type="journal article" date="2014" name="Nature">
        <title>An environmental bacterial taxon with a large and distinct metabolic repertoire.</title>
        <authorList>
            <person name="Wilson M.C."/>
            <person name="Mori T."/>
            <person name="Ruckert C."/>
            <person name="Uria A.R."/>
            <person name="Helf M.J."/>
            <person name="Takada K."/>
            <person name="Gernert C."/>
            <person name="Steffens U.A."/>
            <person name="Heycke N."/>
            <person name="Schmitt S."/>
            <person name="Rinke C."/>
            <person name="Helfrich E.J."/>
            <person name="Brachmann A.O."/>
            <person name="Gurgui C."/>
            <person name="Wakimoto T."/>
            <person name="Kracht M."/>
            <person name="Crusemann M."/>
            <person name="Hentschel U."/>
            <person name="Abe I."/>
            <person name="Matsunaga S."/>
            <person name="Kalinowski J."/>
            <person name="Takeyama H."/>
            <person name="Piel J."/>
        </authorList>
    </citation>
    <scope>NUCLEOTIDE SEQUENCE [LARGE SCALE GENOMIC DNA]</scope>
    <source>
        <strain evidence="4">TSY1</strain>
    </source>
</reference>
<feature type="domain" description="DUF642" evidence="2">
    <location>
        <begin position="25"/>
        <end position="177"/>
    </location>
</feature>
<name>W4LS32_ENTF1</name>
<dbReference type="Gene3D" id="2.60.120.260">
    <property type="entry name" value="Galactose-binding domain-like"/>
    <property type="match status" value="1"/>
</dbReference>
<dbReference type="HOGENOM" id="CLU_948937_0_0_7"/>
<evidence type="ECO:0000259" key="2">
    <source>
        <dbReference type="Pfam" id="PF04862"/>
    </source>
</evidence>
<proteinExistence type="predicted"/>
<dbReference type="AlphaFoldDB" id="W4LS32"/>
<accession>W4LS32</accession>
<dbReference type="EMBL" id="AZHW01000313">
    <property type="protein sequence ID" value="ETX00705.1"/>
    <property type="molecule type" value="Genomic_DNA"/>
</dbReference>
<organism evidence="3 4">
    <name type="scientific">Entotheonella factor</name>
    <dbReference type="NCBI Taxonomy" id="1429438"/>
    <lineage>
        <taxon>Bacteria</taxon>
        <taxon>Pseudomonadati</taxon>
        <taxon>Nitrospinota/Tectimicrobiota group</taxon>
        <taxon>Candidatus Tectimicrobiota</taxon>
        <taxon>Candidatus Entotheonellia</taxon>
        <taxon>Candidatus Entotheonellales</taxon>
        <taxon>Candidatus Entotheonellaceae</taxon>
        <taxon>Candidatus Entotheonella</taxon>
    </lineage>
</organism>
<evidence type="ECO:0000256" key="1">
    <source>
        <dbReference type="SAM" id="SignalP"/>
    </source>
</evidence>
<dbReference type="NCBIfam" id="TIGR04362">
    <property type="entry name" value="choice_anch_C"/>
    <property type="match status" value="1"/>
</dbReference>
<comment type="caution">
    <text evidence="3">The sequence shown here is derived from an EMBL/GenBank/DDBJ whole genome shotgun (WGS) entry which is preliminary data.</text>
</comment>
<dbReference type="Proteomes" id="UP000019141">
    <property type="component" value="Unassembled WGS sequence"/>
</dbReference>
<dbReference type="InterPro" id="IPR008979">
    <property type="entry name" value="Galactose-bd-like_sf"/>
</dbReference>
<gene>
    <name evidence="3" type="ORF">ETSY1_10185</name>
</gene>
<evidence type="ECO:0000313" key="3">
    <source>
        <dbReference type="EMBL" id="ETX00705.1"/>
    </source>
</evidence>
<protein>
    <recommendedName>
        <fullName evidence="2">DUF642 domain-containing protein</fullName>
    </recommendedName>
</protein>
<sequence length="293" mass="30951">MRSYLVVLICLVAFALPARATQANLVLNGSFEDGVPPGNFITLGVGDTGLDHWEIVNGSIDYVGGTWLSSHGSRSLDMSGRGPGAISQSFTTEIGMQYEVRFDMAGNTGGGAPDKGLQVSTGEVPQAFAFDITGRSNLDMGWEEKVFVFTAVDTTTTLTFQSLTAGAFGPALDNVRVSLIECGQDLSISPTSLDFNQVAQNTLSAPQTITLINLGEAVLDLDRFILTGLEPTQFGLANDTCSGRALPPTEPCTINGIFAPTNEGLQIAIVRLLCGNRDSPTLEVELIGEGIAR</sequence>
<dbReference type="SUPFAM" id="SSF49785">
    <property type="entry name" value="Galactose-binding domain-like"/>
    <property type="match status" value="1"/>
</dbReference>
<dbReference type="InterPro" id="IPR013783">
    <property type="entry name" value="Ig-like_fold"/>
</dbReference>
<feature type="signal peptide" evidence="1">
    <location>
        <begin position="1"/>
        <end position="20"/>
    </location>
</feature>
<dbReference type="Pfam" id="PF04862">
    <property type="entry name" value="DUF642"/>
    <property type="match status" value="1"/>
</dbReference>
<dbReference type="InterPro" id="IPR027576">
    <property type="entry name" value="Choice_anch_C_dom"/>
</dbReference>
<keyword evidence="4" id="KW-1185">Reference proteome</keyword>
<dbReference type="InterPro" id="IPR006946">
    <property type="entry name" value="DGR2-like_dom"/>
</dbReference>
<keyword evidence="1" id="KW-0732">Signal</keyword>
<evidence type="ECO:0000313" key="4">
    <source>
        <dbReference type="Proteomes" id="UP000019141"/>
    </source>
</evidence>
<dbReference type="Gene3D" id="2.60.40.10">
    <property type="entry name" value="Immunoglobulins"/>
    <property type="match status" value="1"/>
</dbReference>
<feature type="chain" id="PRO_5004846002" description="DUF642 domain-containing protein" evidence="1">
    <location>
        <begin position="21"/>
        <end position="293"/>
    </location>
</feature>